<keyword evidence="3 6" id="KW-1133">Transmembrane helix</keyword>
<evidence type="ECO:0000256" key="2">
    <source>
        <dbReference type="ARBA" id="ARBA00022692"/>
    </source>
</evidence>
<evidence type="ECO:0000256" key="3">
    <source>
        <dbReference type="ARBA" id="ARBA00022989"/>
    </source>
</evidence>
<organism evidence="7 8">
    <name type="scientific">Cercophora scortea</name>
    <dbReference type="NCBI Taxonomy" id="314031"/>
    <lineage>
        <taxon>Eukaryota</taxon>
        <taxon>Fungi</taxon>
        <taxon>Dikarya</taxon>
        <taxon>Ascomycota</taxon>
        <taxon>Pezizomycotina</taxon>
        <taxon>Sordariomycetes</taxon>
        <taxon>Sordariomycetidae</taxon>
        <taxon>Sordariales</taxon>
        <taxon>Lasiosphaeriaceae</taxon>
        <taxon>Cercophora</taxon>
    </lineage>
</organism>
<feature type="region of interest" description="Disordered" evidence="5">
    <location>
        <begin position="1"/>
        <end position="35"/>
    </location>
</feature>
<evidence type="ECO:0000313" key="7">
    <source>
        <dbReference type="EMBL" id="KAK3332513.1"/>
    </source>
</evidence>
<dbReference type="PANTHER" id="PTHR11785">
    <property type="entry name" value="AMINO ACID TRANSPORTER"/>
    <property type="match status" value="1"/>
</dbReference>
<name>A0AAE0IWD4_9PEZI</name>
<gene>
    <name evidence="7" type="ORF">B0T19DRAFT_105216</name>
</gene>
<keyword evidence="8" id="KW-1185">Reference proteome</keyword>
<reference evidence="7" key="1">
    <citation type="journal article" date="2023" name="Mol. Phylogenet. Evol.">
        <title>Genome-scale phylogeny and comparative genomics of the fungal order Sordariales.</title>
        <authorList>
            <person name="Hensen N."/>
            <person name="Bonometti L."/>
            <person name="Westerberg I."/>
            <person name="Brannstrom I.O."/>
            <person name="Guillou S."/>
            <person name="Cros-Aarteil S."/>
            <person name="Calhoun S."/>
            <person name="Haridas S."/>
            <person name="Kuo A."/>
            <person name="Mondo S."/>
            <person name="Pangilinan J."/>
            <person name="Riley R."/>
            <person name="LaButti K."/>
            <person name="Andreopoulos B."/>
            <person name="Lipzen A."/>
            <person name="Chen C."/>
            <person name="Yan M."/>
            <person name="Daum C."/>
            <person name="Ng V."/>
            <person name="Clum A."/>
            <person name="Steindorff A."/>
            <person name="Ohm R.A."/>
            <person name="Martin F."/>
            <person name="Silar P."/>
            <person name="Natvig D.O."/>
            <person name="Lalanne C."/>
            <person name="Gautier V."/>
            <person name="Ament-Velasquez S.L."/>
            <person name="Kruys A."/>
            <person name="Hutchinson M.I."/>
            <person name="Powell A.J."/>
            <person name="Barry K."/>
            <person name="Miller A.N."/>
            <person name="Grigoriev I.V."/>
            <person name="Debuchy R."/>
            <person name="Gladieux P."/>
            <person name="Hiltunen Thoren M."/>
            <person name="Johannesson H."/>
        </authorList>
    </citation>
    <scope>NUCLEOTIDE SEQUENCE</scope>
    <source>
        <strain evidence="7">SMH4131-1</strain>
    </source>
</reference>
<dbReference type="EMBL" id="JAUEPO010000002">
    <property type="protein sequence ID" value="KAK3332513.1"/>
    <property type="molecule type" value="Genomic_DNA"/>
</dbReference>
<proteinExistence type="predicted"/>
<evidence type="ECO:0000256" key="1">
    <source>
        <dbReference type="ARBA" id="ARBA00004141"/>
    </source>
</evidence>
<sequence length="117" mass="13233">MQEPEIFEQPVRNKDAEAAAGGDEDRTYHTGYSQTNVDDNSLEDYHDFVYPEDRKLGTWSTAFLIINRVVGAGIYSTPSSIIRYTNSVGATLLFWVLGGIMTFCSVRALLRLDRRLH</sequence>
<dbReference type="Proteomes" id="UP001286456">
    <property type="component" value="Unassembled WGS sequence"/>
</dbReference>
<dbReference type="Gene3D" id="1.20.1740.10">
    <property type="entry name" value="Amino acid/polyamine transporter I"/>
    <property type="match status" value="1"/>
</dbReference>
<keyword evidence="4 6" id="KW-0472">Membrane</keyword>
<dbReference type="GO" id="GO:0015179">
    <property type="term" value="F:L-amino acid transmembrane transporter activity"/>
    <property type="evidence" value="ECO:0007669"/>
    <property type="project" value="TreeGrafter"/>
</dbReference>
<evidence type="ECO:0008006" key="9">
    <source>
        <dbReference type="Google" id="ProtNLM"/>
    </source>
</evidence>
<feature type="transmembrane region" description="Helical" evidence="6">
    <location>
        <begin position="56"/>
        <end position="76"/>
    </location>
</feature>
<dbReference type="AlphaFoldDB" id="A0AAE0IWD4"/>
<evidence type="ECO:0000256" key="6">
    <source>
        <dbReference type="SAM" id="Phobius"/>
    </source>
</evidence>
<dbReference type="GO" id="GO:0016020">
    <property type="term" value="C:membrane"/>
    <property type="evidence" value="ECO:0007669"/>
    <property type="project" value="UniProtKB-SubCell"/>
</dbReference>
<dbReference type="PANTHER" id="PTHR11785:SF382">
    <property type="entry name" value="LOW-AFFINITY METHIONINE PERMEASE"/>
    <property type="match status" value="1"/>
</dbReference>
<comment type="caution">
    <text evidence="7">The sequence shown here is derived from an EMBL/GenBank/DDBJ whole genome shotgun (WGS) entry which is preliminary data.</text>
</comment>
<keyword evidence="2 6" id="KW-0812">Transmembrane</keyword>
<dbReference type="InterPro" id="IPR002293">
    <property type="entry name" value="AA/rel_permease1"/>
</dbReference>
<evidence type="ECO:0000256" key="5">
    <source>
        <dbReference type="SAM" id="MobiDB-lite"/>
    </source>
</evidence>
<evidence type="ECO:0000256" key="4">
    <source>
        <dbReference type="ARBA" id="ARBA00023136"/>
    </source>
</evidence>
<protein>
    <recommendedName>
        <fullName evidence="9">Amino acid transporter</fullName>
    </recommendedName>
</protein>
<feature type="transmembrane region" description="Helical" evidence="6">
    <location>
        <begin position="88"/>
        <end position="110"/>
    </location>
</feature>
<accession>A0AAE0IWD4</accession>
<comment type="subcellular location">
    <subcellularLocation>
        <location evidence="1">Membrane</location>
        <topology evidence="1">Multi-pass membrane protein</topology>
    </subcellularLocation>
</comment>
<feature type="compositionally biased region" description="Basic and acidic residues" evidence="5">
    <location>
        <begin position="11"/>
        <end position="28"/>
    </location>
</feature>
<reference evidence="7" key="2">
    <citation type="submission" date="2023-06" db="EMBL/GenBank/DDBJ databases">
        <authorList>
            <consortium name="Lawrence Berkeley National Laboratory"/>
            <person name="Haridas S."/>
            <person name="Hensen N."/>
            <person name="Bonometti L."/>
            <person name="Westerberg I."/>
            <person name="Brannstrom I.O."/>
            <person name="Guillou S."/>
            <person name="Cros-Aarteil S."/>
            <person name="Calhoun S."/>
            <person name="Kuo A."/>
            <person name="Mondo S."/>
            <person name="Pangilinan J."/>
            <person name="Riley R."/>
            <person name="Labutti K."/>
            <person name="Andreopoulos B."/>
            <person name="Lipzen A."/>
            <person name="Chen C."/>
            <person name="Yanf M."/>
            <person name="Daum C."/>
            <person name="Ng V."/>
            <person name="Clum A."/>
            <person name="Steindorff A."/>
            <person name="Ohm R."/>
            <person name="Martin F."/>
            <person name="Silar P."/>
            <person name="Natvig D."/>
            <person name="Lalanne C."/>
            <person name="Gautier V."/>
            <person name="Ament-Velasquez S.L."/>
            <person name="Kruys A."/>
            <person name="Hutchinson M.I."/>
            <person name="Powell A.J."/>
            <person name="Barry K."/>
            <person name="Miller A.N."/>
            <person name="Grigoriev I.V."/>
            <person name="Debuchy R."/>
            <person name="Gladieux P."/>
            <person name="Thoren M.H."/>
            <person name="Johannesson H."/>
        </authorList>
    </citation>
    <scope>NUCLEOTIDE SEQUENCE</scope>
    <source>
        <strain evidence="7">SMH4131-1</strain>
    </source>
</reference>
<evidence type="ECO:0000313" key="8">
    <source>
        <dbReference type="Proteomes" id="UP001286456"/>
    </source>
</evidence>
<dbReference type="Pfam" id="PF13520">
    <property type="entry name" value="AA_permease_2"/>
    <property type="match status" value="1"/>
</dbReference>
<dbReference type="InterPro" id="IPR050598">
    <property type="entry name" value="AminoAcid_Transporter"/>
</dbReference>